<evidence type="ECO:0000256" key="7">
    <source>
        <dbReference type="SAM" id="SignalP"/>
    </source>
</evidence>
<dbReference type="GO" id="GO:0008270">
    <property type="term" value="F:zinc ion binding"/>
    <property type="evidence" value="ECO:0007669"/>
    <property type="project" value="UniProtKB-UniRule"/>
</dbReference>
<dbReference type="HAMAP" id="MF_01400">
    <property type="entry name" value="MsrB"/>
    <property type="match status" value="1"/>
</dbReference>
<keyword evidence="7" id="KW-0732">Signal</keyword>
<evidence type="ECO:0000259" key="8">
    <source>
        <dbReference type="PROSITE" id="PS51790"/>
    </source>
</evidence>
<organism evidence="9 10">
    <name type="scientific">Sandaracinus amylolyticus</name>
    <dbReference type="NCBI Taxonomy" id="927083"/>
    <lineage>
        <taxon>Bacteria</taxon>
        <taxon>Pseudomonadati</taxon>
        <taxon>Myxococcota</taxon>
        <taxon>Polyangia</taxon>
        <taxon>Polyangiales</taxon>
        <taxon>Sandaracinaceae</taxon>
        <taxon>Sandaracinus</taxon>
    </lineage>
</organism>
<dbReference type="KEGG" id="samy:DB32_002410"/>
<proteinExistence type="inferred from homology"/>
<evidence type="ECO:0000256" key="5">
    <source>
        <dbReference type="ARBA" id="ARBA00048488"/>
    </source>
</evidence>
<comment type="catalytic activity">
    <reaction evidence="5 6">
        <text>L-methionyl-[protein] + [thioredoxin]-disulfide + H2O = L-methionyl-(R)-S-oxide-[protein] + [thioredoxin]-dithiol</text>
        <dbReference type="Rhea" id="RHEA:24164"/>
        <dbReference type="Rhea" id="RHEA-COMP:10698"/>
        <dbReference type="Rhea" id="RHEA-COMP:10700"/>
        <dbReference type="Rhea" id="RHEA-COMP:12313"/>
        <dbReference type="Rhea" id="RHEA-COMP:12314"/>
        <dbReference type="ChEBI" id="CHEBI:15377"/>
        <dbReference type="ChEBI" id="CHEBI:16044"/>
        <dbReference type="ChEBI" id="CHEBI:29950"/>
        <dbReference type="ChEBI" id="CHEBI:45764"/>
        <dbReference type="ChEBI" id="CHEBI:50058"/>
        <dbReference type="EC" id="1.8.4.12"/>
    </reaction>
</comment>
<accession>A0A0F6W1T7</accession>
<dbReference type="AlphaFoldDB" id="A0A0F6W1T7"/>
<feature type="domain" description="MsrB" evidence="8">
    <location>
        <begin position="58"/>
        <end position="180"/>
    </location>
</feature>
<dbReference type="SUPFAM" id="SSF51316">
    <property type="entry name" value="Mss4-like"/>
    <property type="match status" value="1"/>
</dbReference>
<dbReference type="Proteomes" id="UP000034883">
    <property type="component" value="Chromosome"/>
</dbReference>
<evidence type="ECO:0000256" key="1">
    <source>
        <dbReference type="ARBA" id="ARBA00007174"/>
    </source>
</evidence>
<evidence type="ECO:0000313" key="10">
    <source>
        <dbReference type="Proteomes" id="UP000034883"/>
    </source>
</evidence>
<evidence type="ECO:0000256" key="6">
    <source>
        <dbReference type="HAMAP-Rule" id="MF_01400"/>
    </source>
</evidence>
<evidence type="ECO:0000256" key="3">
    <source>
        <dbReference type="ARBA" id="ARBA00022833"/>
    </source>
</evidence>
<name>A0A0F6W1T7_9BACT</name>
<feature type="binding site" evidence="6">
    <location>
        <position position="146"/>
    </location>
    <ligand>
        <name>Zn(2+)</name>
        <dbReference type="ChEBI" id="CHEBI:29105"/>
    </ligand>
</feature>
<dbReference type="InterPro" id="IPR028427">
    <property type="entry name" value="Met_Sox_Rdtase_MsrB"/>
</dbReference>
<dbReference type="PROSITE" id="PS51790">
    <property type="entry name" value="MSRB"/>
    <property type="match status" value="1"/>
</dbReference>
<feature type="chain" id="PRO_5002511116" description="Peptide methionine sulfoxide reductase MsrB" evidence="7">
    <location>
        <begin position="28"/>
        <end position="181"/>
    </location>
</feature>
<dbReference type="PANTHER" id="PTHR10173">
    <property type="entry name" value="METHIONINE SULFOXIDE REDUCTASE"/>
    <property type="match status" value="1"/>
</dbReference>
<keyword evidence="2 6" id="KW-0479">Metal-binding</keyword>
<protein>
    <recommendedName>
        <fullName evidence="6">Peptide methionine sulfoxide reductase MsrB</fullName>
        <ecNumber evidence="6">1.8.4.12</ecNumber>
    </recommendedName>
    <alternativeName>
        <fullName evidence="6">Peptide-methionine (R)-S-oxide reductase</fullName>
    </alternativeName>
</protein>
<dbReference type="EMBL" id="CP011125">
    <property type="protein sequence ID" value="AKF05261.1"/>
    <property type="molecule type" value="Genomic_DNA"/>
</dbReference>
<dbReference type="InterPro" id="IPR011057">
    <property type="entry name" value="Mss4-like_sf"/>
</dbReference>
<evidence type="ECO:0000256" key="4">
    <source>
        <dbReference type="ARBA" id="ARBA00023002"/>
    </source>
</evidence>
<feature type="active site" description="Nucleophile" evidence="6">
    <location>
        <position position="169"/>
    </location>
</feature>
<feature type="binding site" evidence="6">
    <location>
        <position position="97"/>
    </location>
    <ligand>
        <name>Zn(2+)</name>
        <dbReference type="ChEBI" id="CHEBI:29105"/>
    </ligand>
</feature>
<sequence length="181" mass="19915">MGMRRRTMIQILLATPIGLACSGSSIAQTTQGDWPGPVQPVSYVGAVPAVGDRLMLSDEEWRRRLTRAQYEVLRRQGTEPAFTGALWEEHRAGTFFCAGCGNPLFRSSDKFDSGTGWPSFTRPLEPGRVEEQRDASHGMVRTEVHCARCGGHQGHVFDDGPAPTGLRYCINSASLEFRESS</sequence>
<gene>
    <name evidence="6" type="primary">msrB</name>
    <name evidence="9" type="ORF">DB32_002410</name>
</gene>
<evidence type="ECO:0000313" key="9">
    <source>
        <dbReference type="EMBL" id="AKF05261.1"/>
    </source>
</evidence>
<keyword evidence="3 6" id="KW-0862">Zinc</keyword>
<dbReference type="PROSITE" id="PS51257">
    <property type="entry name" value="PROKAR_LIPOPROTEIN"/>
    <property type="match status" value="1"/>
</dbReference>
<reference evidence="9 10" key="1">
    <citation type="submission" date="2015-03" db="EMBL/GenBank/DDBJ databases">
        <title>Genome assembly of Sandaracinus amylolyticus DSM 53668.</title>
        <authorList>
            <person name="Sharma G."/>
            <person name="Subramanian S."/>
        </authorList>
    </citation>
    <scope>NUCLEOTIDE SEQUENCE [LARGE SCALE GENOMIC DNA]</scope>
    <source>
        <strain evidence="9 10">DSM 53668</strain>
    </source>
</reference>
<comment type="cofactor">
    <cofactor evidence="6">
        <name>Zn(2+)</name>
        <dbReference type="ChEBI" id="CHEBI:29105"/>
    </cofactor>
    <text evidence="6">Binds 1 zinc ion per subunit. The zinc ion is important for the structural integrity of the protein.</text>
</comment>
<dbReference type="NCBIfam" id="TIGR00357">
    <property type="entry name" value="peptide-methionine (R)-S-oxide reductase MsrB"/>
    <property type="match status" value="1"/>
</dbReference>
<feature type="binding site" evidence="6">
    <location>
        <position position="149"/>
    </location>
    <ligand>
        <name>Zn(2+)</name>
        <dbReference type="ChEBI" id="CHEBI:29105"/>
    </ligand>
</feature>
<dbReference type="EC" id="1.8.4.12" evidence="6"/>
<evidence type="ECO:0000256" key="2">
    <source>
        <dbReference type="ARBA" id="ARBA00022723"/>
    </source>
</evidence>
<dbReference type="GO" id="GO:0030091">
    <property type="term" value="P:protein repair"/>
    <property type="evidence" value="ECO:0007669"/>
    <property type="project" value="InterPro"/>
</dbReference>
<keyword evidence="4 6" id="KW-0560">Oxidoreductase</keyword>
<feature type="binding site" evidence="6">
    <location>
        <position position="100"/>
    </location>
    <ligand>
        <name>Zn(2+)</name>
        <dbReference type="ChEBI" id="CHEBI:29105"/>
    </ligand>
</feature>
<dbReference type="FunFam" id="2.170.150.20:FF:000001">
    <property type="entry name" value="Peptide methionine sulfoxide reductase MsrB"/>
    <property type="match status" value="1"/>
</dbReference>
<dbReference type="GO" id="GO:0033743">
    <property type="term" value="F:peptide-methionine (R)-S-oxide reductase activity"/>
    <property type="evidence" value="ECO:0007669"/>
    <property type="project" value="UniProtKB-UniRule"/>
</dbReference>
<dbReference type="Pfam" id="PF01641">
    <property type="entry name" value="SelR"/>
    <property type="match status" value="1"/>
</dbReference>
<comment type="similarity">
    <text evidence="1 6">Belongs to the MsrB Met sulfoxide reductase family.</text>
</comment>
<feature type="signal peptide" evidence="7">
    <location>
        <begin position="1"/>
        <end position="27"/>
    </location>
</feature>
<dbReference type="STRING" id="927083.DB32_002410"/>
<keyword evidence="10" id="KW-1185">Reference proteome</keyword>
<dbReference type="Gene3D" id="2.170.150.20">
    <property type="entry name" value="Peptide methionine sulfoxide reductase"/>
    <property type="match status" value="1"/>
</dbReference>
<dbReference type="InterPro" id="IPR002579">
    <property type="entry name" value="Met_Sox_Rdtase_MsrB_dom"/>
</dbReference>
<dbReference type="GO" id="GO:0005737">
    <property type="term" value="C:cytoplasm"/>
    <property type="evidence" value="ECO:0007669"/>
    <property type="project" value="TreeGrafter"/>
</dbReference>
<dbReference type="PANTHER" id="PTHR10173:SF52">
    <property type="entry name" value="METHIONINE-R-SULFOXIDE REDUCTASE B1"/>
    <property type="match status" value="1"/>
</dbReference>
<dbReference type="GO" id="GO:0006979">
    <property type="term" value="P:response to oxidative stress"/>
    <property type="evidence" value="ECO:0007669"/>
    <property type="project" value="InterPro"/>
</dbReference>